<evidence type="ECO:0008006" key="2">
    <source>
        <dbReference type="Google" id="ProtNLM"/>
    </source>
</evidence>
<dbReference type="EMBL" id="LNQE01001080">
    <property type="protein sequence ID" value="KUG21275.1"/>
    <property type="molecule type" value="Genomic_DNA"/>
</dbReference>
<accession>A0A0W8FK75</accession>
<dbReference type="SUPFAM" id="SSF48371">
    <property type="entry name" value="ARM repeat"/>
    <property type="match status" value="1"/>
</dbReference>
<organism evidence="1">
    <name type="scientific">hydrocarbon metagenome</name>
    <dbReference type="NCBI Taxonomy" id="938273"/>
    <lineage>
        <taxon>unclassified sequences</taxon>
        <taxon>metagenomes</taxon>
        <taxon>ecological metagenomes</taxon>
    </lineage>
</organism>
<dbReference type="Pfam" id="PF13646">
    <property type="entry name" value="HEAT_2"/>
    <property type="match status" value="1"/>
</dbReference>
<dbReference type="AlphaFoldDB" id="A0A0W8FK75"/>
<sequence length="85" mass="9439">MRRKDVAVLKRNRDIIGLIRALDDPDEFVRADAALALGSVGDARAIEPLNHAKFFDVDGNVRRIAGIAQMWVIARLEQEKEAGGR</sequence>
<reference evidence="1" key="1">
    <citation type="journal article" date="2015" name="Proc. Natl. Acad. Sci. U.S.A.">
        <title>Networks of energetic and metabolic interactions define dynamics in microbial communities.</title>
        <authorList>
            <person name="Embree M."/>
            <person name="Liu J.K."/>
            <person name="Al-Bassam M.M."/>
            <person name="Zengler K."/>
        </authorList>
    </citation>
    <scope>NUCLEOTIDE SEQUENCE</scope>
</reference>
<comment type="caution">
    <text evidence="1">The sequence shown here is derived from an EMBL/GenBank/DDBJ whole genome shotgun (WGS) entry which is preliminary data.</text>
</comment>
<protein>
    <recommendedName>
        <fullName evidence="2">HEAT repeat domain-containing protein</fullName>
    </recommendedName>
</protein>
<name>A0A0W8FK75_9ZZZZ</name>
<dbReference type="InterPro" id="IPR011989">
    <property type="entry name" value="ARM-like"/>
</dbReference>
<dbReference type="InterPro" id="IPR016024">
    <property type="entry name" value="ARM-type_fold"/>
</dbReference>
<evidence type="ECO:0000313" key="1">
    <source>
        <dbReference type="EMBL" id="KUG21275.1"/>
    </source>
</evidence>
<proteinExistence type="predicted"/>
<gene>
    <name evidence="1" type="ORF">ASZ90_008974</name>
</gene>
<dbReference type="Gene3D" id="1.25.10.10">
    <property type="entry name" value="Leucine-rich Repeat Variant"/>
    <property type="match status" value="1"/>
</dbReference>